<evidence type="ECO:0000256" key="4">
    <source>
        <dbReference type="ARBA" id="ARBA00022729"/>
    </source>
</evidence>
<evidence type="ECO:0000259" key="10">
    <source>
        <dbReference type="PROSITE" id="PS51534"/>
    </source>
</evidence>
<evidence type="ECO:0000256" key="6">
    <source>
        <dbReference type="ARBA" id="ARBA00023136"/>
    </source>
</evidence>
<dbReference type="InterPro" id="IPR038683">
    <property type="entry name" value="IL17RA/B_FnIII-like_1_sf"/>
</dbReference>
<keyword evidence="5 9" id="KW-1133">Transmembrane helix</keyword>
<keyword evidence="4" id="KW-0732">Signal</keyword>
<feature type="transmembrane region" description="Helical" evidence="9">
    <location>
        <begin position="24"/>
        <end position="42"/>
    </location>
</feature>
<organism evidence="11 12">
    <name type="scientific">Hucho hucho</name>
    <name type="common">huchen</name>
    <dbReference type="NCBI Taxonomy" id="62062"/>
    <lineage>
        <taxon>Eukaryota</taxon>
        <taxon>Metazoa</taxon>
        <taxon>Chordata</taxon>
        <taxon>Craniata</taxon>
        <taxon>Vertebrata</taxon>
        <taxon>Euteleostomi</taxon>
        <taxon>Actinopterygii</taxon>
        <taxon>Neopterygii</taxon>
        <taxon>Teleostei</taxon>
        <taxon>Protacanthopterygii</taxon>
        <taxon>Salmoniformes</taxon>
        <taxon>Salmonidae</taxon>
        <taxon>Salmoninae</taxon>
        <taxon>Hucho</taxon>
    </lineage>
</organism>
<evidence type="ECO:0000256" key="7">
    <source>
        <dbReference type="ARBA" id="ARBA00023170"/>
    </source>
</evidence>
<accession>A0A4W5MQR6</accession>
<keyword evidence="6 9" id="KW-0472">Membrane</keyword>
<dbReference type="InterPro" id="IPR039465">
    <property type="entry name" value="IL-17_rcpt-like"/>
</dbReference>
<evidence type="ECO:0000256" key="1">
    <source>
        <dbReference type="ARBA" id="ARBA00004251"/>
    </source>
</evidence>
<dbReference type="GO" id="GO:0005886">
    <property type="term" value="C:plasma membrane"/>
    <property type="evidence" value="ECO:0007669"/>
    <property type="project" value="UniProtKB-SubCell"/>
</dbReference>
<dbReference type="Ensembl" id="ENSHHUT00000042372.1">
    <property type="protein sequence ID" value="ENSHHUP00000040797.1"/>
    <property type="gene ID" value="ENSHHUG00000025228.1"/>
</dbReference>
<dbReference type="InterPro" id="IPR013568">
    <property type="entry name" value="SEFIR_dom"/>
</dbReference>
<keyword evidence="7" id="KW-0675">Receptor</keyword>
<dbReference type="InterPro" id="IPR043046">
    <property type="entry name" value="IL17RA/B_FnIII-like_2_sf"/>
</dbReference>
<evidence type="ECO:0000256" key="8">
    <source>
        <dbReference type="ARBA" id="ARBA00023180"/>
    </source>
</evidence>
<dbReference type="STRING" id="62062.ENSHHUP00000040797"/>
<evidence type="ECO:0000256" key="2">
    <source>
        <dbReference type="ARBA" id="ARBA00022475"/>
    </source>
</evidence>
<protein>
    <recommendedName>
        <fullName evidence="10">SEFIR domain-containing protein</fullName>
    </recommendedName>
</protein>
<keyword evidence="12" id="KW-1185">Reference proteome</keyword>
<dbReference type="Gene3D" id="2.60.40.2160">
    <property type="entry name" value="Interleukin-17 receptor A/B, fibronectin-III-like domain 1"/>
    <property type="match status" value="1"/>
</dbReference>
<evidence type="ECO:0000256" key="3">
    <source>
        <dbReference type="ARBA" id="ARBA00022692"/>
    </source>
</evidence>
<reference evidence="11" key="3">
    <citation type="submission" date="2025-09" db="UniProtKB">
        <authorList>
            <consortium name="Ensembl"/>
        </authorList>
    </citation>
    <scope>IDENTIFICATION</scope>
</reference>
<dbReference type="FunFam" id="3.40.50.11530:FF:000002">
    <property type="entry name" value="Interleukin 17 receptor A"/>
    <property type="match status" value="1"/>
</dbReference>
<keyword evidence="8" id="KW-0325">Glycoprotein</keyword>
<dbReference type="PANTHER" id="PTHR15583:SF22">
    <property type="entry name" value="INTERLEUKIN-17 RECEPTOR A-LIKE"/>
    <property type="match status" value="1"/>
</dbReference>
<feature type="transmembrane region" description="Helical" evidence="9">
    <location>
        <begin position="317"/>
        <end position="336"/>
    </location>
</feature>
<dbReference type="Gene3D" id="2.60.40.2150">
    <property type="entry name" value="Interleukin-17 receptor A/B, fibronectin-III-like domain 2"/>
    <property type="match status" value="1"/>
</dbReference>
<dbReference type="Pfam" id="PF16556">
    <property type="entry name" value="IL17R_fnIII_D1"/>
    <property type="match status" value="1"/>
</dbReference>
<evidence type="ECO:0000256" key="9">
    <source>
        <dbReference type="SAM" id="Phobius"/>
    </source>
</evidence>
<dbReference type="GeneTree" id="ENSGT00940000159018"/>
<sequence>MPAHVLLPAFEGPAKHFSRRMDLYGVWLIIFGLTLTSTLRVLEWPPLNCTQQDLQCSVQINNCSDEGWIKPRHKAPNGPLWHSQQNVFVRRGESDDLLPVISLSWSLQVNGGAVGIRGTEVHVIEEASNQSICVRYIFHNKIPNMMTNWSPWTFSLDRVVVDPENKYSVSVYNLPKPDLGNYKLDKILTIPGCKDPRIKAAKVCLENGSLWDPQLSWTVPVDGGERLIITVGFNTAEFSEEYQISIQNTQHSQHVMRENRTSLNVTFELDVWQLPPCEMLIVIQPFFIRCKSNCLHHQTKCNYCSYYQRPPTYSRSLMIKALLGLIMAGGFLIYLLQKTFHTVSFLDPGSQLQTTPRGELEGVQLQERKRKVLIIYSLDHPLYIEIVLKLCAFLMAKCGIEVVLDLLDSAQLGIVGSVQWLDWQREQIVKSSDKILILCSRGVRAKWRAMCDGAETRVILREDVRSPMGDMLTPALSLLVPSFVRSGTFQNYMVAYFEDVCSEEDVPSPFNIIVRYKLMKHFEELFFRLLDKEKHEPGRVNRIEGITEDEYFHCPSGKALRDTVDAFHAYQLEHPNWFEDELVKDTDADVEVEESSLEHHAIEQPTESPIIRQSVPECIEEGPSTLINDVTLSERDHTVYSATLHMTEGLKGPTSNESKPFPILDHTHIYVSHPAEQDGSCNSVLVG</sequence>
<dbReference type="PANTHER" id="PTHR15583">
    <property type="entry name" value="INTERLEUKIN-17 RECEPTOR"/>
    <property type="match status" value="1"/>
</dbReference>
<dbReference type="Proteomes" id="UP000314982">
    <property type="component" value="Unassembled WGS sequence"/>
</dbReference>
<reference evidence="11" key="2">
    <citation type="submission" date="2025-08" db="UniProtKB">
        <authorList>
            <consortium name="Ensembl"/>
        </authorList>
    </citation>
    <scope>IDENTIFICATION</scope>
</reference>
<dbReference type="GO" id="GO:0030368">
    <property type="term" value="F:interleukin-17 receptor activity"/>
    <property type="evidence" value="ECO:0007669"/>
    <property type="project" value="InterPro"/>
</dbReference>
<keyword evidence="3 9" id="KW-0812">Transmembrane</keyword>
<reference evidence="12" key="1">
    <citation type="submission" date="2018-06" db="EMBL/GenBank/DDBJ databases">
        <title>Genome assembly of Danube salmon.</title>
        <authorList>
            <person name="Macqueen D.J."/>
            <person name="Gundappa M.K."/>
        </authorList>
    </citation>
    <scope>NUCLEOTIDE SEQUENCE [LARGE SCALE GENOMIC DNA]</scope>
</reference>
<dbReference type="Pfam" id="PF08357">
    <property type="entry name" value="SEFIR"/>
    <property type="match status" value="1"/>
</dbReference>
<proteinExistence type="predicted"/>
<dbReference type="Gene3D" id="3.40.50.11530">
    <property type="match status" value="1"/>
</dbReference>
<dbReference type="AlphaFoldDB" id="A0A4W5MQR6"/>
<name>A0A4W5MQR6_9TELE</name>
<comment type="subcellular location">
    <subcellularLocation>
        <location evidence="1">Cell membrane</location>
        <topology evidence="1">Single-pass type I membrane protein</topology>
    </subcellularLocation>
</comment>
<evidence type="ECO:0000313" key="12">
    <source>
        <dbReference type="Proteomes" id="UP000314982"/>
    </source>
</evidence>
<evidence type="ECO:0000256" key="5">
    <source>
        <dbReference type="ARBA" id="ARBA00022989"/>
    </source>
</evidence>
<evidence type="ECO:0000313" key="11">
    <source>
        <dbReference type="Ensembl" id="ENSHHUP00000040797.1"/>
    </source>
</evidence>
<dbReference type="PROSITE" id="PS51534">
    <property type="entry name" value="SEFIR"/>
    <property type="match status" value="1"/>
</dbReference>
<keyword evidence="2" id="KW-1003">Cell membrane</keyword>
<feature type="domain" description="SEFIR" evidence="10">
    <location>
        <begin position="369"/>
        <end position="527"/>
    </location>
</feature>
<dbReference type="InterPro" id="IPR032356">
    <property type="entry name" value="IL17R_A/B_N"/>
</dbReference>